<dbReference type="PROSITE" id="PS51257">
    <property type="entry name" value="PROKAR_LIPOPROTEIN"/>
    <property type="match status" value="1"/>
</dbReference>
<dbReference type="Proteomes" id="UP000193207">
    <property type="component" value="Unassembled WGS sequence"/>
</dbReference>
<keyword evidence="2" id="KW-1185">Reference proteome</keyword>
<evidence type="ECO:0000313" key="1">
    <source>
        <dbReference type="EMBL" id="SLN44110.1"/>
    </source>
</evidence>
<evidence type="ECO:0008006" key="3">
    <source>
        <dbReference type="Google" id="ProtNLM"/>
    </source>
</evidence>
<protein>
    <recommendedName>
        <fullName evidence="3">Lipoprotein</fullName>
    </recommendedName>
</protein>
<dbReference type="OrthoDB" id="7659281at2"/>
<reference evidence="1 2" key="1">
    <citation type="submission" date="2017-03" db="EMBL/GenBank/DDBJ databases">
        <authorList>
            <person name="Afonso C.L."/>
            <person name="Miller P.J."/>
            <person name="Scott M.A."/>
            <person name="Spackman E."/>
            <person name="Goraichik I."/>
            <person name="Dimitrov K.M."/>
            <person name="Suarez D.L."/>
            <person name="Swayne D.E."/>
        </authorList>
    </citation>
    <scope>NUCLEOTIDE SEQUENCE [LARGE SCALE GENOMIC DNA]</scope>
    <source>
        <strain evidence="1 2">CECT 8110</strain>
    </source>
</reference>
<gene>
    <name evidence="1" type="ORF">ROH8110_02299</name>
</gene>
<proteinExistence type="predicted"/>
<evidence type="ECO:0000313" key="2">
    <source>
        <dbReference type="Proteomes" id="UP000193207"/>
    </source>
</evidence>
<dbReference type="EMBL" id="FWFU01000003">
    <property type="protein sequence ID" value="SLN44110.1"/>
    <property type="molecule type" value="Genomic_DNA"/>
</dbReference>
<sequence length="109" mass="12110">MRGLILILTACTVLAACGDRAKRVYFNGNYYPTKATKASDDRQDFVVTVRRTDQGLTGAREAGRYEATRYCLTDFGTSEIAWTQGPDAEDGRLQLANGNLVLRGRCIIW</sequence>
<organism evidence="1 2">
    <name type="scientific">Roseovarius halotolerans</name>
    <dbReference type="NCBI Taxonomy" id="505353"/>
    <lineage>
        <taxon>Bacteria</taxon>
        <taxon>Pseudomonadati</taxon>
        <taxon>Pseudomonadota</taxon>
        <taxon>Alphaproteobacteria</taxon>
        <taxon>Rhodobacterales</taxon>
        <taxon>Roseobacteraceae</taxon>
        <taxon>Roseovarius</taxon>
    </lineage>
</organism>
<accession>A0A1X6ZAZ5</accession>
<dbReference type="RefSeq" id="WP_085817934.1">
    <property type="nucleotide sequence ID" value="NZ_FWFU01000003.1"/>
</dbReference>
<name>A0A1X6ZAZ5_9RHOB</name>
<dbReference type="AlphaFoldDB" id="A0A1X6ZAZ5"/>